<gene>
    <name evidence="2" type="ORF">CROQUDRAFT_132557</name>
</gene>
<evidence type="ECO:0000313" key="2">
    <source>
        <dbReference type="EMBL" id="KAG0147412.1"/>
    </source>
</evidence>
<comment type="caution">
    <text evidence="2">The sequence shown here is derived from an EMBL/GenBank/DDBJ whole genome shotgun (WGS) entry which is preliminary data.</text>
</comment>
<reference evidence="2" key="1">
    <citation type="submission" date="2013-11" db="EMBL/GenBank/DDBJ databases">
        <title>Genome sequence of the fusiform rust pathogen reveals effectors for host alternation and coevolution with pine.</title>
        <authorList>
            <consortium name="DOE Joint Genome Institute"/>
            <person name="Smith K."/>
            <person name="Pendleton A."/>
            <person name="Kubisiak T."/>
            <person name="Anderson C."/>
            <person name="Salamov A."/>
            <person name="Aerts A."/>
            <person name="Riley R."/>
            <person name="Clum A."/>
            <person name="Lindquist E."/>
            <person name="Ence D."/>
            <person name="Campbell M."/>
            <person name="Kronenberg Z."/>
            <person name="Feau N."/>
            <person name="Dhillon B."/>
            <person name="Hamelin R."/>
            <person name="Burleigh J."/>
            <person name="Smith J."/>
            <person name="Yandell M."/>
            <person name="Nelson C."/>
            <person name="Grigoriev I."/>
            <person name="Davis J."/>
        </authorList>
    </citation>
    <scope>NUCLEOTIDE SEQUENCE</scope>
    <source>
        <strain evidence="2">G11</strain>
    </source>
</reference>
<evidence type="ECO:0000256" key="1">
    <source>
        <dbReference type="SAM" id="SignalP"/>
    </source>
</evidence>
<organism evidence="2 3">
    <name type="scientific">Cronartium quercuum f. sp. fusiforme G11</name>
    <dbReference type="NCBI Taxonomy" id="708437"/>
    <lineage>
        <taxon>Eukaryota</taxon>
        <taxon>Fungi</taxon>
        <taxon>Dikarya</taxon>
        <taxon>Basidiomycota</taxon>
        <taxon>Pucciniomycotina</taxon>
        <taxon>Pucciniomycetes</taxon>
        <taxon>Pucciniales</taxon>
        <taxon>Coleosporiaceae</taxon>
        <taxon>Cronartium</taxon>
    </lineage>
</organism>
<sequence>MLGTNVLFGVLLAVVSSKAVNSSYTGPYVVCSGSSTVGWVSSEDSMNPNLFYKDNSSAFNEITAQSIGICYCSQVSSAAWFLFCASGIDTRGRLEGTTTQALQFNSTFPARCYNQPQCPLPSEPRVAATAGTLVCMDGHSIGLIDNKKNYKPDATSSASGFDCSCQQPINSADKSLLTCQTYPPNISPDQKSAYCGKVGLGCTLNPQS</sequence>
<accession>A0A9P6TCK5</accession>
<keyword evidence="1" id="KW-0732">Signal</keyword>
<dbReference type="AlphaFoldDB" id="A0A9P6TCK5"/>
<evidence type="ECO:0000313" key="3">
    <source>
        <dbReference type="Proteomes" id="UP000886653"/>
    </source>
</evidence>
<name>A0A9P6TCK5_9BASI</name>
<evidence type="ECO:0008006" key="4">
    <source>
        <dbReference type="Google" id="ProtNLM"/>
    </source>
</evidence>
<keyword evidence="3" id="KW-1185">Reference proteome</keyword>
<protein>
    <recommendedName>
        <fullName evidence="4">Secreted protein</fullName>
    </recommendedName>
</protein>
<feature type="chain" id="PRO_5040281645" description="Secreted protein" evidence="1">
    <location>
        <begin position="18"/>
        <end position="208"/>
    </location>
</feature>
<dbReference type="Proteomes" id="UP000886653">
    <property type="component" value="Unassembled WGS sequence"/>
</dbReference>
<proteinExistence type="predicted"/>
<feature type="signal peptide" evidence="1">
    <location>
        <begin position="1"/>
        <end position="17"/>
    </location>
</feature>
<dbReference type="OrthoDB" id="10367478at2759"/>
<dbReference type="EMBL" id="MU167248">
    <property type="protein sequence ID" value="KAG0147412.1"/>
    <property type="molecule type" value="Genomic_DNA"/>
</dbReference>